<dbReference type="OrthoDB" id="6266673at2759"/>
<evidence type="ECO:0000313" key="9">
    <source>
        <dbReference type="Proteomes" id="UP000186698"/>
    </source>
</evidence>
<organism evidence="9 10">
    <name type="scientific">Xenopus laevis</name>
    <name type="common">African clawed frog</name>
    <dbReference type="NCBI Taxonomy" id="8355"/>
    <lineage>
        <taxon>Eukaryota</taxon>
        <taxon>Metazoa</taxon>
        <taxon>Chordata</taxon>
        <taxon>Craniata</taxon>
        <taxon>Vertebrata</taxon>
        <taxon>Euteleostomi</taxon>
        <taxon>Amphibia</taxon>
        <taxon>Batrachia</taxon>
        <taxon>Anura</taxon>
        <taxon>Pipoidea</taxon>
        <taxon>Pipidae</taxon>
        <taxon>Xenopodinae</taxon>
        <taxon>Xenopus</taxon>
        <taxon>Xenopus</taxon>
    </lineage>
</organism>
<dbReference type="Pfam" id="PF00373">
    <property type="entry name" value="FERM_M"/>
    <property type="match status" value="1"/>
</dbReference>
<keyword evidence="2" id="KW-0597">Phosphoprotein</keyword>
<dbReference type="SUPFAM" id="SSF54236">
    <property type="entry name" value="Ubiquitin-like"/>
    <property type="match status" value="1"/>
</dbReference>
<dbReference type="AlphaFoldDB" id="A0A8J1MN52"/>
<dbReference type="InterPro" id="IPR019749">
    <property type="entry name" value="Band_41_domain"/>
</dbReference>
<dbReference type="PANTHER" id="PTHR23280">
    <property type="entry name" value="4.1 G PROTEIN"/>
    <property type="match status" value="1"/>
</dbReference>
<comment type="function">
    <text evidence="4">May be involved in regulation of cell migration. May regulate cell-matrix interactions via its interaction with ITGB5 and modifying ITGB5 cytoplasmic tail interactions such as with FERMT2 and TLN1. May regulate ROCK1 kinase activity possibly involved in regulation of actin stress fiber formation.</text>
</comment>
<dbReference type="PROSITE" id="PS50057">
    <property type="entry name" value="FERM_3"/>
    <property type="match status" value="1"/>
</dbReference>
<dbReference type="Pfam" id="PF08736">
    <property type="entry name" value="FA"/>
    <property type="match status" value="1"/>
</dbReference>
<dbReference type="FunFam" id="2.30.29.30:FF:000043">
    <property type="entry name" value="FERM domain-containing protein 5"/>
    <property type="match status" value="1"/>
</dbReference>
<evidence type="ECO:0000256" key="7">
    <source>
        <dbReference type="SAM" id="Phobius"/>
    </source>
</evidence>
<dbReference type="InterPro" id="IPR000798">
    <property type="entry name" value="Ez/rad/moesin-like"/>
</dbReference>
<dbReference type="InterPro" id="IPR014847">
    <property type="entry name" value="FA"/>
</dbReference>
<name>A0A8J1MN52_XENLA</name>
<dbReference type="InterPro" id="IPR035963">
    <property type="entry name" value="FERM_2"/>
</dbReference>
<keyword evidence="9" id="KW-1185">Reference proteome</keyword>
<evidence type="ECO:0000256" key="4">
    <source>
        <dbReference type="ARBA" id="ARBA00054411"/>
    </source>
</evidence>
<keyword evidence="7" id="KW-0812">Transmembrane</keyword>
<feature type="domain" description="FERM" evidence="8">
    <location>
        <begin position="17"/>
        <end position="298"/>
    </location>
</feature>
<dbReference type="PRINTS" id="PR00935">
    <property type="entry name" value="BAND41"/>
</dbReference>
<dbReference type="CDD" id="cd17102">
    <property type="entry name" value="FERM_F1_FRMD3"/>
    <property type="match status" value="1"/>
</dbReference>
<evidence type="ECO:0000256" key="1">
    <source>
        <dbReference type="ARBA" id="ARBA00004536"/>
    </source>
</evidence>
<dbReference type="InterPro" id="IPR018980">
    <property type="entry name" value="FERM_PH-like_C"/>
</dbReference>
<feature type="compositionally biased region" description="Polar residues" evidence="6">
    <location>
        <begin position="439"/>
        <end position="459"/>
    </location>
</feature>
<feature type="transmembrane region" description="Helical" evidence="7">
    <location>
        <begin position="492"/>
        <end position="514"/>
    </location>
</feature>
<comment type="subcellular location">
    <subcellularLocation>
        <location evidence="1">Cell junction</location>
        <location evidence="1">Adherens junction</location>
    </subcellularLocation>
</comment>
<dbReference type="InterPro" id="IPR019747">
    <property type="entry name" value="FERM_CS"/>
</dbReference>
<dbReference type="InterPro" id="IPR000299">
    <property type="entry name" value="FERM_domain"/>
</dbReference>
<dbReference type="PROSITE" id="PS00660">
    <property type="entry name" value="FERM_1"/>
    <property type="match status" value="1"/>
</dbReference>
<dbReference type="PANTHER" id="PTHR23280:SF5">
    <property type="entry name" value="FERM DOMAIN-CONTAINING PROTEIN 5"/>
    <property type="match status" value="1"/>
</dbReference>
<evidence type="ECO:0000256" key="5">
    <source>
        <dbReference type="ARBA" id="ARBA00067909"/>
    </source>
</evidence>
<dbReference type="RefSeq" id="XP_041442863.1">
    <property type="nucleotide sequence ID" value="XM_041586929.1"/>
</dbReference>
<dbReference type="GeneID" id="733222"/>
<dbReference type="InterPro" id="IPR019748">
    <property type="entry name" value="FERM_central"/>
</dbReference>
<dbReference type="Gene3D" id="1.20.80.10">
    <property type="match status" value="1"/>
</dbReference>
<dbReference type="SMART" id="SM00295">
    <property type="entry name" value="B41"/>
    <property type="match status" value="1"/>
</dbReference>
<dbReference type="Proteomes" id="UP000186698">
    <property type="component" value="Chromosome 3L"/>
</dbReference>
<dbReference type="InterPro" id="IPR018979">
    <property type="entry name" value="FERM_N"/>
</dbReference>
<dbReference type="InterPro" id="IPR029071">
    <property type="entry name" value="Ubiquitin-like_domsf"/>
</dbReference>
<dbReference type="InterPro" id="IPR011993">
    <property type="entry name" value="PH-like_dom_sf"/>
</dbReference>
<gene>
    <name evidence="10" type="primary">frmd5.L</name>
</gene>
<dbReference type="GO" id="GO:0005912">
    <property type="term" value="C:adherens junction"/>
    <property type="evidence" value="ECO:0007669"/>
    <property type="project" value="UniProtKB-SubCell"/>
</dbReference>
<evidence type="ECO:0000256" key="6">
    <source>
        <dbReference type="SAM" id="MobiDB-lite"/>
    </source>
</evidence>
<dbReference type="FunFam" id="3.10.20.90:FF:000458">
    <property type="entry name" value="Erythrocyte membrane protein band 4.1a"/>
    <property type="match status" value="1"/>
</dbReference>
<reference evidence="10" key="1">
    <citation type="submission" date="2025-08" db="UniProtKB">
        <authorList>
            <consortium name="RefSeq"/>
        </authorList>
    </citation>
    <scope>IDENTIFICATION</scope>
    <source>
        <strain evidence="10">J_2021</strain>
        <tissue evidence="10">Erythrocytes</tissue>
    </source>
</reference>
<dbReference type="Gene3D" id="2.30.29.30">
    <property type="entry name" value="Pleckstrin-homology domain (PH domain)/Phosphotyrosine-binding domain (PTB)"/>
    <property type="match status" value="1"/>
</dbReference>
<dbReference type="Gene3D" id="3.10.20.90">
    <property type="entry name" value="Phosphatidylinositol 3-kinase Catalytic Subunit, Chain A, domain 1"/>
    <property type="match status" value="1"/>
</dbReference>
<keyword evidence="7" id="KW-0472">Membrane</keyword>
<evidence type="ECO:0000259" key="8">
    <source>
        <dbReference type="PROSITE" id="PS50057"/>
    </source>
</evidence>
<evidence type="ECO:0000256" key="3">
    <source>
        <dbReference type="ARBA" id="ARBA00022949"/>
    </source>
</evidence>
<dbReference type="SMART" id="SM01195">
    <property type="entry name" value="FA"/>
    <property type="match status" value="1"/>
</dbReference>
<dbReference type="InterPro" id="IPR014352">
    <property type="entry name" value="FERM/acyl-CoA-bd_prot_sf"/>
</dbReference>
<keyword evidence="7" id="KW-1133">Transmembrane helix</keyword>
<dbReference type="GO" id="GO:0005856">
    <property type="term" value="C:cytoskeleton"/>
    <property type="evidence" value="ECO:0000318"/>
    <property type="project" value="GO_Central"/>
</dbReference>
<dbReference type="FunFam" id="1.20.80.10:FF:000006">
    <property type="entry name" value="FERM domain-containing protein 5 isoform X1"/>
    <property type="match status" value="1"/>
</dbReference>
<protein>
    <recommendedName>
        <fullName evidence="5">FERM domain-containing protein 5</fullName>
    </recommendedName>
</protein>
<dbReference type="SMART" id="SM01196">
    <property type="entry name" value="FERM_C"/>
    <property type="match status" value="1"/>
</dbReference>
<evidence type="ECO:0000313" key="10">
    <source>
        <dbReference type="RefSeq" id="XP_041442863.1"/>
    </source>
</evidence>
<evidence type="ECO:0000256" key="2">
    <source>
        <dbReference type="ARBA" id="ARBA00022553"/>
    </source>
</evidence>
<dbReference type="SUPFAM" id="SSF50729">
    <property type="entry name" value="PH domain-like"/>
    <property type="match status" value="1"/>
</dbReference>
<proteinExistence type="predicted"/>
<accession>A0A8J1MN52</accession>
<feature type="region of interest" description="Disordered" evidence="6">
    <location>
        <begin position="439"/>
        <end position="481"/>
    </location>
</feature>
<dbReference type="GO" id="GO:0031032">
    <property type="term" value="P:actomyosin structure organization"/>
    <property type="evidence" value="ECO:0000318"/>
    <property type="project" value="GO_Central"/>
</dbReference>
<dbReference type="PRINTS" id="PR00661">
    <property type="entry name" value="ERMFAMILY"/>
</dbReference>
<dbReference type="Pfam" id="PF09380">
    <property type="entry name" value="FERM_C"/>
    <property type="match status" value="1"/>
</dbReference>
<dbReference type="GO" id="GO:0008092">
    <property type="term" value="F:cytoskeletal protein binding"/>
    <property type="evidence" value="ECO:0007669"/>
    <property type="project" value="InterPro"/>
</dbReference>
<dbReference type="CDD" id="cd14473">
    <property type="entry name" value="FERM_B-lobe"/>
    <property type="match status" value="1"/>
</dbReference>
<dbReference type="SUPFAM" id="SSF47031">
    <property type="entry name" value="Second domain of FERM"/>
    <property type="match status" value="1"/>
</dbReference>
<dbReference type="CTD" id="733222"/>
<dbReference type="KEGG" id="xla:733222"/>
<sequence>MLSRLMSGSSRSLEQQCVCTVRLLDDSEYTCSVQKDAKGQQLFDFLCHHLNLLEKDYFGIRYVDPEKQRHWLEFTKGIAKQMRARPPYVMCFRVKFYPPDPAALKEEITRYLVFLQVKRDLYHGRLLCKTSDAALLAAYILQAEIGDYDPGKHPEGYSSKFQFLPKHSEKLERRIAEIHRNELSGLNPAASELCFLRKAQTLETYGVDPHPCKDVSGNSAFLAFTPFGFIVLQGNKRVHFIKWSDATKMKFEGKTFHLYMREKEEKRLVLTYLAPNPEACKHLWKCGVEYQSFYKLENSNQVRTVSSSNLFFKGSRFRYSGRVAKEVMESSAKIKREPPEIHRMGMVPSRSCPSISHGLRLSSVPRTRRRAVHISIMEGLEALRDSAHSTPIRSSDHLDVLSLHASQETVISDEAYTPSCSILPTPVSEPNLELTVGQQVNGTSCSPQNDESDVASTPVSDAEIPPPALPGPDGASPVESEPEQANKFLQSVFRLLAVTFFLLLVLLLLLVILAESELELAFLRDIRLTPEFQQFHYQYFCPLRRWISCKLHPFLRLIDS</sequence>
<keyword evidence="3" id="KW-0965">Cell junction</keyword>
<dbReference type="Pfam" id="PF09379">
    <property type="entry name" value="FERM_N"/>
    <property type="match status" value="1"/>
</dbReference>